<dbReference type="RefSeq" id="WP_246214022.1">
    <property type="nucleotide sequence ID" value="NZ_BAAAMZ010000001.1"/>
</dbReference>
<sequence length="323" mass="33704">MPRSRPLRRLRRRVLLPAAAALALTVALAAPGRAATRLPGLSTFPTALLASALDPDAPPPGADDWGCRPSPAHPRPVVLVHGTFENAFDNWNALSPELAEAGYCVFAIDYGEQTPHALLKGEADIADSARQLAVFVDRVRRTTGAAQVDLVGHSQGGGVLPRQYLKFDDGAASGDQAENKVHSLIGINPSNHGTALAGLFTLAREVGLGVVTDQVLGPAGEQQAIGSALNTRLDRGGDTVPGVQYTVIASRADEVILPYTQSFLTAGPGATVRNLTLQDLCPTDLSDHLGSPYDPLVAHLVLNALDPAHATPPPCLPALPVLG</sequence>
<protein>
    <submittedName>
        <fullName evidence="2">Triacylglycerol esterase/lipase EstA (Alpha/beta hydrolase family)</fullName>
    </submittedName>
</protein>
<evidence type="ECO:0000313" key="2">
    <source>
        <dbReference type="EMBL" id="TWF90315.1"/>
    </source>
</evidence>
<comment type="caution">
    <text evidence="2">The sequence shown here is derived from an EMBL/GenBank/DDBJ whole genome shotgun (WGS) entry which is preliminary data.</text>
</comment>
<dbReference type="PROSITE" id="PS51318">
    <property type="entry name" value="TAT"/>
    <property type="match status" value="1"/>
</dbReference>
<reference evidence="2 3" key="1">
    <citation type="submission" date="2019-06" db="EMBL/GenBank/DDBJ databases">
        <title>Sequencing the genomes of 1000 actinobacteria strains.</title>
        <authorList>
            <person name="Klenk H.-P."/>
        </authorList>
    </citation>
    <scope>NUCLEOTIDE SEQUENCE [LARGE SCALE GENOMIC DNA]</scope>
    <source>
        <strain evidence="2 3">DSM 44826</strain>
    </source>
</reference>
<feature type="chain" id="PRO_5021730324" evidence="1">
    <location>
        <begin position="30"/>
        <end position="323"/>
    </location>
</feature>
<accession>A0A561TT80</accession>
<dbReference type="Pfam" id="PF01674">
    <property type="entry name" value="Lipase_2"/>
    <property type="match status" value="1"/>
</dbReference>
<evidence type="ECO:0000313" key="3">
    <source>
        <dbReference type="Proteomes" id="UP000317940"/>
    </source>
</evidence>
<dbReference type="GO" id="GO:0016298">
    <property type="term" value="F:lipase activity"/>
    <property type="evidence" value="ECO:0007669"/>
    <property type="project" value="TreeGrafter"/>
</dbReference>
<dbReference type="InterPro" id="IPR006311">
    <property type="entry name" value="TAT_signal"/>
</dbReference>
<dbReference type="AlphaFoldDB" id="A0A561TT80"/>
<dbReference type="Gene3D" id="3.40.50.1820">
    <property type="entry name" value="alpha/beta hydrolase"/>
    <property type="match status" value="1"/>
</dbReference>
<dbReference type="InterPro" id="IPR002918">
    <property type="entry name" value="Lipase_EstA/Esterase_EstB"/>
</dbReference>
<gene>
    <name evidence="2" type="ORF">FHX73_13359</name>
</gene>
<organism evidence="2 3">
    <name type="scientific">Kitasatospora viridis</name>
    <dbReference type="NCBI Taxonomy" id="281105"/>
    <lineage>
        <taxon>Bacteria</taxon>
        <taxon>Bacillati</taxon>
        <taxon>Actinomycetota</taxon>
        <taxon>Actinomycetes</taxon>
        <taxon>Kitasatosporales</taxon>
        <taxon>Streptomycetaceae</taxon>
        <taxon>Kitasatospora</taxon>
    </lineage>
</organism>
<evidence type="ECO:0000256" key="1">
    <source>
        <dbReference type="SAM" id="SignalP"/>
    </source>
</evidence>
<keyword evidence="1" id="KW-0732">Signal</keyword>
<dbReference type="Proteomes" id="UP000317940">
    <property type="component" value="Unassembled WGS sequence"/>
</dbReference>
<dbReference type="PANTHER" id="PTHR32015">
    <property type="entry name" value="FASTING INDUCED LIPASE"/>
    <property type="match status" value="1"/>
</dbReference>
<keyword evidence="3" id="KW-1185">Reference proteome</keyword>
<keyword evidence="2" id="KW-0378">Hydrolase</keyword>
<proteinExistence type="predicted"/>
<name>A0A561TT80_9ACTN</name>
<feature type="signal peptide" evidence="1">
    <location>
        <begin position="1"/>
        <end position="29"/>
    </location>
</feature>
<dbReference type="EMBL" id="VIWT01000003">
    <property type="protein sequence ID" value="TWF90315.1"/>
    <property type="molecule type" value="Genomic_DNA"/>
</dbReference>
<dbReference type="SUPFAM" id="SSF53474">
    <property type="entry name" value="alpha/beta-Hydrolases"/>
    <property type="match status" value="1"/>
</dbReference>
<dbReference type="PANTHER" id="PTHR32015:SF1">
    <property type="entry name" value="LIPASE"/>
    <property type="match status" value="1"/>
</dbReference>
<dbReference type="InterPro" id="IPR029058">
    <property type="entry name" value="AB_hydrolase_fold"/>
</dbReference>
<dbReference type="GO" id="GO:0016042">
    <property type="term" value="P:lipid catabolic process"/>
    <property type="evidence" value="ECO:0007669"/>
    <property type="project" value="InterPro"/>
</dbReference>